<dbReference type="EMBL" id="VCGU01000458">
    <property type="protein sequence ID" value="TRY63359.1"/>
    <property type="molecule type" value="Genomic_DNA"/>
</dbReference>
<evidence type="ECO:0000256" key="4">
    <source>
        <dbReference type="ARBA" id="ARBA00022530"/>
    </source>
</evidence>
<feature type="region of interest" description="Disordered" evidence="12">
    <location>
        <begin position="157"/>
        <end position="461"/>
    </location>
</feature>
<organism evidence="17 18">
    <name type="scientific">Tigriopus californicus</name>
    <name type="common">Marine copepod</name>
    <dbReference type="NCBI Taxonomy" id="6832"/>
    <lineage>
        <taxon>Eukaryota</taxon>
        <taxon>Metazoa</taxon>
        <taxon>Ecdysozoa</taxon>
        <taxon>Arthropoda</taxon>
        <taxon>Crustacea</taxon>
        <taxon>Multicrustacea</taxon>
        <taxon>Hexanauplia</taxon>
        <taxon>Copepoda</taxon>
        <taxon>Harpacticoida</taxon>
        <taxon>Harpacticidae</taxon>
        <taxon>Tigriopus</taxon>
    </lineage>
</organism>
<evidence type="ECO:0000259" key="15">
    <source>
        <dbReference type="PROSITE" id="PS50825"/>
    </source>
</evidence>
<dbReference type="CDD" id="cd00054">
    <property type="entry name" value="EGF_CA"/>
    <property type="match status" value="8"/>
</dbReference>
<evidence type="ECO:0000256" key="13">
    <source>
        <dbReference type="SAM" id="SignalP"/>
    </source>
</evidence>
<feature type="disulfide bond" evidence="11">
    <location>
        <begin position="1336"/>
        <end position="1363"/>
    </location>
</feature>
<feature type="compositionally biased region" description="Acidic residues" evidence="12">
    <location>
        <begin position="167"/>
        <end position="212"/>
    </location>
</feature>
<keyword evidence="9" id="KW-0325">Glycoprotein</keyword>
<feature type="domain" description="EGF-like" evidence="14">
    <location>
        <begin position="944"/>
        <end position="984"/>
    </location>
</feature>
<feature type="domain" description="EGF-like" evidence="14">
    <location>
        <begin position="861"/>
        <end position="901"/>
    </location>
</feature>
<feature type="domain" description="EGF-like" evidence="14">
    <location>
        <begin position="695"/>
        <end position="733"/>
    </location>
</feature>
<dbReference type="SMART" id="SM00181">
    <property type="entry name" value="EGF"/>
    <property type="match status" value="16"/>
</dbReference>
<keyword evidence="18" id="KW-1185">Reference proteome</keyword>
<dbReference type="Pfam" id="PF07645">
    <property type="entry name" value="EGF_CA"/>
    <property type="match status" value="11"/>
</dbReference>
<dbReference type="FunFam" id="2.10.25.10:FF:000005">
    <property type="entry name" value="Fibrillin 2"/>
    <property type="match status" value="1"/>
</dbReference>
<evidence type="ECO:0000256" key="5">
    <source>
        <dbReference type="ARBA" id="ARBA00022536"/>
    </source>
</evidence>
<sequence>MPWHDDDHHSRRRRRQYHGKHLWFGLLILAGLPSGEARSDQVQRCDGGVLKVKHGRVVKVLDEYSLIVGCKPGFVLIGSHQVNCGPDGTILSKKLPKCRKSKAKTPTTRHNRDKKKARGSRHQPKFTAQSSQHENSIKLSVLRNELGNIHRRISPQSKYQDLMVGDEPQEDNEYDDAEYYDDYDGYDGYDDYDNYEGDDYDEEYDEEGDYENTDYGLDDKLDGNGEDVDLEGDDIYDQTLDGLETYDENLEAADTYDDEKSDQVETTETRGSYDEDVEAEGNDQYGDFYDYNYDDRSETKPENPPIRTNLTDSTNQNAEYYDVDEPLEASIPSKSSDRGEKEYEATEREEDSNYNYQTGEYDENRGEEFAEEGNLPAETSSTQTNALEEDRRFTDDEDLSFGSGSVSPDDEDLGYGSGDYDGYPSDYGPTTTAPPTSTTTTTTTTKTTTTTTTTTTKTTTKTTTTTAFTTATDEITSTIMVVDWTTASPGSSISKVKPTDSVIVTDDEDLYNELNIDHEGSGFDDGSGEDETNAESENDSDTQSAMTTISIEERQQIRNSFYIQNEADILRLDTSCVLEFKEAPEIEHATVRGYDHRVENVASPGKFYAEASYKCDKGYEFEDPALSKLYCSENDWIGKRPMCLPGSTHPDAVPECQPEDAQKCDQLCVLEGDFQPLCQCYGGYTLNQNGRTCDDINECSYENGGCDHQCINKPGTFMCECEPGFTAQGNYCIDINECLLNNGHGPCQDKCKNTEGGYQCSCEGLPGTVLSEEDQHTCQDMNGCKKNNGGCSHECIHSYGQVFCLCPSGLELDKDWKTCLDVDECASGALKCSGSCVNTPGSAHCACDPGFEMNEKHECLDVDECFESLNPCSHECLNSLGSFECTCPFGYSLDEDGLICRDMDECSIDNGGCEHECVNREGGHECRCRSGFMTDPSNVNYCQDVDECEDDPYRCHHGDCLNNQGSFVCECHQGFELSPENLCEDVDECGDDPCGDGFIFHNGVCEDQDECQFDNPCGPNGSCQNLVGEYQCACDAGYAFDETTCVDVDECEQDPCGRHGDCVNMQGSYICRCHPGFELVQGICEDVNECLDDLNCASGTCNNLPGSYECACPNGYHLPFGSTDCEDVNECETENGGCHHECANTPGSYVCRCNDGFEVNPSNERLCVDHDECQSNLHGCSHKCVNNIGGFECQCHRGYAVDPADPKACTDINECLVQNGGCMHECVNNVGSFNCSCRAGFWTPPSEPSDCLDLNECLNDDKGGCSHICQNLEGSFKCDCPPGYKLKHDGKTCKRIHKKVDAACKSAKRPRHGFLKCNKRKNNGRFPVGTKCKLKCRRGFRPTNVMRKRCLADATWRGPDALCEPISCPGIPPISNGWVEPLNCQHGTHRLGTKCTFQCLPGFTLTGPSETKCTGKSTWRNLTTLPTCTNEFPKPFIICPPDMVKPLPGSSTSVYVMFAQPKTNVDWFRYVDSEPKWAKQLEGEMIRGKHVVTFRAKSPVGNQVASCQMIIHIQDKEPPTVRKCPSSFDRTLTPGQSSIMVTWIEPIFHDNVQIQHVMASYLPGHYFSKGRHDVLYTATDADGNKAKCGFTITIYVAPPHLVGVTSRPTFRPQQQLPAPLGSATHSNSNARHHARPRSRQHSFYSRFSIPAKCHDVPEIQNGQMECIDSHIGKKCTPKCDPGHEIYQKFGSRIPTYLCNNFRVDWEIRRFIPDCSPVKALSSGTKCESGWETIQDQCFACPPGMFRSEFDLLCHDCAKGFYTESFASESCSECPLHHTTRTRGSRSSSSCHYYRPKTDGNIYGRGNYAERKPNLGFQLYNRWSNVKKSKRNVAAKTKTVKS</sequence>
<dbReference type="SUPFAM" id="SSF57184">
    <property type="entry name" value="Growth factor receptor domain"/>
    <property type="match status" value="5"/>
</dbReference>
<dbReference type="InterPro" id="IPR000742">
    <property type="entry name" value="EGF"/>
</dbReference>
<comment type="caution">
    <text evidence="17">The sequence shown here is derived from an EMBL/GenBank/DDBJ whole genome shotgun (WGS) entry which is preliminary data.</text>
</comment>
<name>A0A553NDD1_TIGCA</name>
<keyword evidence="8 11" id="KW-1015">Disulfide bond</keyword>
<dbReference type="PROSITE" id="PS50923">
    <property type="entry name" value="SUSHI"/>
    <property type="match status" value="2"/>
</dbReference>
<evidence type="ECO:0000256" key="10">
    <source>
        <dbReference type="PROSITE-ProRule" id="PRU00076"/>
    </source>
</evidence>
<dbReference type="InterPro" id="IPR000436">
    <property type="entry name" value="Sushi_SCR_CCP_dom"/>
</dbReference>
<dbReference type="Pfam" id="PF12662">
    <property type="entry name" value="cEGF"/>
    <property type="match status" value="1"/>
</dbReference>
<dbReference type="PROSITE" id="PS00010">
    <property type="entry name" value="ASX_HYDROXYL"/>
    <property type="match status" value="10"/>
</dbReference>
<dbReference type="PROSITE" id="PS01186">
    <property type="entry name" value="EGF_2"/>
    <property type="match status" value="8"/>
</dbReference>
<feature type="compositionally biased region" description="Low complexity" evidence="12">
    <location>
        <begin position="418"/>
        <end position="461"/>
    </location>
</feature>
<dbReference type="SMART" id="SM00179">
    <property type="entry name" value="EGF_CA"/>
    <property type="match status" value="14"/>
</dbReference>
<proteinExistence type="inferred from homology"/>
<dbReference type="InterPro" id="IPR018097">
    <property type="entry name" value="EGF_Ca-bd_CS"/>
</dbReference>
<feature type="compositionally biased region" description="Acidic residues" evidence="12">
    <location>
        <begin position="244"/>
        <end position="260"/>
    </location>
</feature>
<dbReference type="InterPro" id="IPR001881">
    <property type="entry name" value="EGF-like_Ca-bd_dom"/>
</dbReference>
<dbReference type="InterPro" id="IPR003410">
    <property type="entry name" value="HYR_dom"/>
</dbReference>
<keyword evidence="4" id="KW-0272">Extracellular matrix</keyword>
<reference evidence="17 18" key="1">
    <citation type="journal article" date="2018" name="Nat. Ecol. Evol.">
        <title>Genomic signatures of mitonuclear coevolution across populations of Tigriopus californicus.</title>
        <authorList>
            <person name="Barreto F.S."/>
            <person name="Watson E.T."/>
            <person name="Lima T.G."/>
            <person name="Willett C.S."/>
            <person name="Edmands S."/>
            <person name="Li W."/>
            <person name="Burton R.S."/>
        </authorList>
    </citation>
    <scope>NUCLEOTIDE SEQUENCE [LARGE SCALE GENOMIC DNA]</scope>
    <source>
        <strain evidence="17 18">San Diego</strain>
    </source>
</reference>
<dbReference type="PROSITE" id="PS01187">
    <property type="entry name" value="EGF_CA"/>
    <property type="match status" value="4"/>
</dbReference>
<dbReference type="Pfam" id="PF02494">
    <property type="entry name" value="HYR"/>
    <property type="match status" value="1"/>
</dbReference>
<keyword evidence="7" id="KW-0677">Repeat</keyword>
<feature type="domain" description="EGF-like" evidence="14">
    <location>
        <begin position="1086"/>
        <end position="1126"/>
    </location>
</feature>
<dbReference type="STRING" id="6832.A0A553NDD1"/>
<evidence type="ECO:0000256" key="2">
    <source>
        <dbReference type="ARBA" id="ARBA00006127"/>
    </source>
</evidence>
<dbReference type="InterPro" id="IPR049883">
    <property type="entry name" value="NOTCH1_EGF-like"/>
</dbReference>
<dbReference type="InterPro" id="IPR035976">
    <property type="entry name" value="Sushi/SCR/CCP_sf"/>
</dbReference>
<dbReference type="GO" id="GO:0005509">
    <property type="term" value="F:calcium ion binding"/>
    <property type="evidence" value="ECO:0007669"/>
    <property type="project" value="InterPro"/>
</dbReference>
<dbReference type="FunFam" id="2.10.25.10:FF:000240">
    <property type="entry name" value="Vitamin K-dependent protein S"/>
    <property type="match status" value="1"/>
</dbReference>
<evidence type="ECO:0000313" key="18">
    <source>
        <dbReference type="Proteomes" id="UP000318571"/>
    </source>
</evidence>
<gene>
    <name evidence="17" type="ORF">TCAL_10815</name>
</gene>
<dbReference type="SUPFAM" id="SSF57196">
    <property type="entry name" value="EGF/Laminin"/>
    <property type="match status" value="1"/>
</dbReference>
<feature type="compositionally biased region" description="Polar residues" evidence="12">
    <location>
        <begin position="306"/>
        <end position="318"/>
    </location>
</feature>
<dbReference type="PANTHER" id="PTHR24050:SF27">
    <property type="entry name" value="FIBRILLIN-1"/>
    <property type="match status" value="1"/>
</dbReference>
<evidence type="ECO:0000256" key="6">
    <source>
        <dbReference type="ARBA" id="ARBA00022729"/>
    </source>
</evidence>
<keyword evidence="5 10" id="KW-0245">EGF-like domain</keyword>
<dbReference type="Gene3D" id="2.10.25.10">
    <property type="entry name" value="Laminin"/>
    <property type="match status" value="15"/>
</dbReference>
<feature type="domain" description="EGF-like" evidence="14">
    <location>
        <begin position="1047"/>
        <end position="1085"/>
    </location>
</feature>
<dbReference type="PROSITE" id="PS50026">
    <property type="entry name" value="EGF_3"/>
    <property type="match status" value="8"/>
</dbReference>
<dbReference type="PANTHER" id="PTHR24050">
    <property type="entry name" value="PA14 DOMAIN-CONTAINING PROTEIN"/>
    <property type="match status" value="1"/>
</dbReference>
<keyword evidence="3" id="KW-0964">Secreted</keyword>
<feature type="domain" description="HYR" evidence="15">
    <location>
        <begin position="1514"/>
        <end position="1596"/>
    </location>
</feature>
<evidence type="ECO:0000256" key="7">
    <source>
        <dbReference type="ARBA" id="ARBA00022737"/>
    </source>
</evidence>
<dbReference type="FunFam" id="2.10.25.10:FF:000037">
    <property type="entry name" value="Signal peptide, CUB domain and EGF-like domain-containing 2"/>
    <property type="match status" value="1"/>
</dbReference>
<feature type="compositionally biased region" description="Basic and acidic residues" evidence="12">
    <location>
        <begin position="335"/>
        <end position="346"/>
    </location>
</feature>
<protein>
    <recommendedName>
        <fullName evidence="19">Fibrillin</fullName>
    </recommendedName>
</protein>
<evidence type="ECO:0008006" key="19">
    <source>
        <dbReference type="Google" id="ProtNLM"/>
    </source>
</evidence>
<dbReference type="SUPFAM" id="SSF57535">
    <property type="entry name" value="Complement control module/SCR domain"/>
    <property type="match status" value="2"/>
</dbReference>
<feature type="compositionally biased region" description="Acidic residues" evidence="12">
    <location>
        <begin position="526"/>
        <end position="540"/>
    </location>
</feature>
<dbReference type="InterPro" id="IPR026823">
    <property type="entry name" value="cEGF"/>
</dbReference>
<dbReference type="CDD" id="cd00033">
    <property type="entry name" value="CCP"/>
    <property type="match status" value="2"/>
</dbReference>
<evidence type="ECO:0000256" key="11">
    <source>
        <dbReference type="PROSITE-ProRule" id="PRU00302"/>
    </source>
</evidence>
<dbReference type="InterPro" id="IPR052235">
    <property type="entry name" value="Nephronectin_domain"/>
</dbReference>
<evidence type="ECO:0000259" key="14">
    <source>
        <dbReference type="PROSITE" id="PS50026"/>
    </source>
</evidence>
<dbReference type="InterPro" id="IPR009030">
    <property type="entry name" value="Growth_fac_rcpt_cys_sf"/>
</dbReference>
<feature type="region of interest" description="Disordered" evidence="12">
    <location>
        <begin position="95"/>
        <end position="134"/>
    </location>
</feature>
<comment type="similarity">
    <text evidence="2">Belongs to the fibulin family.</text>
</comment>
<feature type="chain" id="PRO_5021789117" description="Fibrillin" evidence="13">
    <location>
        <begin position="38"/>
        <end position="1841"/>
    </location>
</feature>
<evidence type="ECO:0000256" key="3">
    <source>
        <dbReference type="ARBA" id="ARBA00022525"/>
    </source>
</evidence>
<feature type="domain" description="EGF-like" evidence="14">
    <location>
        <begin position="1169"/>
        <end position="1205"/>
    </location>
</feature>
<dbReference type="OMA" id="CSHECIH"/>
<evidence type="ECO:0000256" key="1">
    <source>
        <dbReference type="ARBA" id="ARBA00004498"/>
    </source>
</evidence>
<dbReference type="SMART" id="SM01411">
    <property type="entry name" value="Ephrin_rec_like"/>
    <property type="match status" value="1"/>
</dbReference>
<accession>A0A553NDD1</accession>
<feature type="compositionally biased region" description="Basic residues" evidence="12">
    <location>
        <begin position="95"/>
        <end position="124"/>
    </location>
</feature>
<evidence type="ECO:0000256" key="12">
    <source>
        <dbReference type="SAM" id="MobiDB-lite"/>
    </source>
</evidence>
<dbReference type="Gene3D" id="2.10.50.10">
    <property type="entry name" value="Tumor Necrosis Factor Receptor, subunit A, domain 2"/>
    <property type="match status" value="1"/>
</dbReference>
<feature type="compositionally biased region" description="Polar residues" evidence="12">
    <location>
        <begin position="377"/>
        <end position="386"/>
    </location>
</feature>
<evidence type="ECO:0000313" key="17">
    <source>
        <dbReference type="EMBL" id="TRY63359.1"/>
    </source>
</evidence>
<keyword evidence="6 13" id="KW-0732">Signal</keyword>
<comment type="subcellular location">
    <subcellularLocation>
        <location evidence="1">Secreted</location>
        <location evidence="1">Extracellular space</location>
        <location evidence="1">Extracellular matrix</location>
    </subcellularLocation>
</comment>
<evidence type="ECO:0000256" key="8">
    <source>
        <dbReference type="ARBA" id="ARBA00023157"/>
    </source>
</evidence>
<dbReference type="PROSITE" id="PS50825">
    <property type="entry name" value="HYR"/>
    <property type="match status" value="1"/>
</dbReference>
<feature type="compositionally biased region" description="Basic and acidic residues" evidence="12">
    <location>
        <begin position="261"/>
        <end position="273"/>
    </location>
</feature>
<dbReference type="FunFam" id="2.10.25.10:FF:000014">
    <property type="entry name" value="Latent-transforming growth factor beta-binding protein 3"/>
    <property type="match status" value="1"/>
</dbReference>
<feature type="compositionally biased region" description="Basic residues" evidence="12">
    <location>
        <begin position="1630"/>
        <end position="1640"/>
    </location>
</feature>
<feature type="region of interest" description="Disordered" evidence="12">
    <location>
        <begin position="1613"/>
        <end position="1640"/>
    </location>
</feature>
<feature type="region of interest" description="Disordered" evidence="12">
    <location>
        <begin position="515"/>
        <end position="546"/>
    </location>
</feature>
<comment type="caution">
    <text evidence="10">Lacks conserved residue(s) required for the propagation of feature annotation.</text>
</comment>
<dbReference type="InterPro" id="IPR000152">
    <property type="entry name" value="EGF-type_Asp/Asn_hydroxyl_site"/>
</dbReference>
<feature type="signal peptide" evidence="13">
    <location>
        <begin position="1"/>
        <end position="37"/>
    </location>
</feature>
<dbReference type="Gene3D" id="2.10.70.10">
    <property type="entry name" value="Complement Module, domain 1"/>
    <property type="match status" value="3"/>
</dbReference>
<dbReference type="Pfam" id="PF14670">
    <property type="entry name" value="FXa_inhibition"/>
    <property type="match status" value="2"/>
</dbReference>
<dbReference type="Pfam" id="PF12661">
    <property type="entry name" value="hEGF"/>
    <property type="match status" value="1"/>
</dbReference>
<dbReference type="InterPro" id="IPR013032">
    <property type="entry name" value="EGF-like_CS"/>
</dbReference>
<evidence type="ECO:0000256" key="9">
    <source>
        <dbReference type="ARBA" id="ARBA00023180"/>
    </source>
</evidence>
<evidence type="ECO:0000259" key="16">
    <source>
        <dbReference type="PROSITE" id="PS50923"/>
    </source>
</evidence>
<feature type="domain" description="EGF-like" evidence="14">
    <location>
        <begin position="1007"/>
        <end position="1046"/>
    </location>
</feature>
<feature type="compositionally biased region" description="Acidic residues" evidence="12">
    <location>
        <begin position="224"/>
        <end position="236"/>
    </location>
</feature>
<dbReference type="FunFam" id="2.10.25.10:FF:000002">
    <property type="entry name" value="Latent-transforming growth factor beta-binding protein 3"/>
    <property type="match status" value="2"/>
</dbReference>
<feature type="domain" description="Sushi" evidence="16">
    <location>
        <begin position="1315"/>
        <end position="1365"/>
    </location>
</feature>
<dbReference type="Pfam" id="PF00084">
    <property type="entry name" value="Sushi"/>
    <property type="match status" value="2"/>
</dbReference>
<keyword evidence="11" id="KW-0768">Sushi</keyword>
<dbReference type="Proteomes" id="UP000318571">
    <property type="component" value="Chromosome 10"/>
</dbReference>
<feature type="domain" description="EGF-like" evidence="14">
    <location>
        <begin position="1253"/>
        <end position="1294"/>
    </location>
</feature>
<dbReference type="SMART" id="SM00032">
    <property type="entry name" value="CCP"/>
    <property type="match status" value="5"/>
</dbReference>
<dbReference type="FunFam" id="2.10.25.10:FF:000119">
    <property type="entry name" value="vitamin K-dependent protein S"/>
    <property type="match status" value="1"/>
</dbReference>
<feature type="domain" description="Sushi" evidence="16">
    <location>
        <begin position="1366"/>
        <end position="1430"/>
    </location>
</feature>